<evidence type="ECO:0000259" key="2">
    <source>
        <dbReference type="Pfam" id="PF09835"/>
    </source>
</evidence>
<dbReference type="InterPro" id="IPR018639">
    <property type="entry name" value="DUF2062"/>
</dbReference>
<evidence type="ECO:0000256" key="1">
    <source>
        <dbReference type="SAM" id="Phobius"/>
    </source>
</evidence>
<dbReference type="PANTHER" id="PTHR40547:SF1">
    <property type="entry name" value="SLL0298 PROTEIN"/>
    <property type="match status" value="1"/>
</dbReference>
<feature type="transmembrane region" description="Helical" evidence="1">
    <location>
        <begin position="60"/>
        <end position="79"/>
    </location>
</feature>
<gene>
    <name evidence="3" type="ORF">H8E41_04145</name>
</gene>
<keyword evidence="1" id="KW-1133">Transmembrane helix</keyword>
<dbReference type="Pfam" id="PF09835">
    <property type="entry name" value="DUF2062"/>
    <property type="match status" value="1"/>
</dbReference>
<dbReference type="AlphaFoldDB" id="A0A8J6ND37"/>
<feature type="transmembrane region" description="Helical" evidence="1">
    <location>
        <begin position="125"/>
        <end position="151"/>
    </location>
</feature>
<evidence type="ECO:0000313" key="3">
    <source>
        <dbReference type="EMBL" id="MBC8317072.1"/>
    </source>
</evidence>
<keyword evidence="1" id="KW-0812">Transmembrane</keyword>
<evidence type="ECO:0000313" key="4">
    <source>
        <dbReference type="Proteomes" id="UP000614424"/>
    </source>
</evidence>
<comment type="caution">
    <text evidence="3">The sequence shown here is derived from an EMBL/GenBank/DDBJ whole genome shotgun (WGS) entry which is preliminary data.</text>
</comment>
<feature type="transmembrane region" description="Helical" evidence="1">
    <location>
        <begin position="27"/>
        <end position="53"/>
    </location>
</feature>
<feature type="domain" description="DUF2062" evidence="2">
    <location>
        <begin position="3"/>
        <end position="159"/>
    </location>
</feature>
<dbReference type="EMBL" id="JACNJZ010000068">
    <property type="protein sequence ID" value="MBC8317072.1"/>
    <property type="molecule type" value="Genomic_DNA"/>
</dbReference>
<dbReference type="Proteomes" id="UP000614424">
    <property type="component" value="Unassembled WGS sequence"/>
</dbReference>
<keyword evidence="1" id="KW-0472">Membrane</keyword>
<dbReference type="PANTHER" id="PTHR40547">
    <property type="entry name" value="SLL0298 PROTEIN"/>
    <property type="match status" value="1"/>
</dbReference>
<name>A0A8J6ND37_9BACT</name>
<accession>A0A8J6ND37</accession>
<sequence length="163" mass="18720">MNKRFFKYYYLRFIRLQGDPREIARGIAIGVFIGITPTIPLHTVLILATALLLRAGKIAGLLASFVVSNPLTFFFQYFFSWRIGTWLLPYDLSWERIQSVMAVISGGSSFKESIESLGKLGWESIMVMLSGGILLALPFTLASYFLSLWFFNSYRRRKKKKIE</sequence>
<proteinExistence type="predicted"/>
<reference evidence="3 4" key="1">
    <citation type="submission" date="2020-08" db="EMBL/GenBank/DDBJ databases">
        <title>Bridging the membrane lipid divide: bacteria of the FCB group superphylum have the potential to synthesize archaeal ether lipids.</title>
        <authorList>
            <person name="Villanueva L."/>
            <person name="Von Meijenfeldt F.A.B."/>
            <person name="Westbye A.B."/>
            <person name="Yadav S."/>
            <person name="Hopmans E.C."/>
            <person name="Dutilh B.E."/>
            <person name="Sinninghe Damste J.S."/>
        </authorList>
    </citation>
    <scope>NUCLEOTIDE SEQUENCE [LARGE SCALE GENOMIC DNA]</scope>
    <source>
        <strain evidence="3">NIOZ-UU47</strain>
    </source>
</reference>
<organism evidence="3 4">
    <name type="scientific">Candidatus Desulfobia pelagia</name>
    <dbReference type="NCBI Taxonomy" id="2841692"/>
    <lineage>
        <taxon>Bacteria</taxon>
        <taxon>Pseudomonadati</taxon>
        <taxon>Thermodesulfobacteriota</taxon>
        <taxon>Desulfobulbia</taxon>
        <taxon>Desulfobulbales</taxon>
        <taxon>Desulfobulbaceae</taxon>
        <taxon>Candidatus Desulfobia</taxon>
    </lineage>
</organism>
<protein>
    <submittedName>
        <fullName evidence="3">DUF2062 domain-containing protein</fullName>
    </submittedName>
</protein>